<feature type="transmembrane region" description="Helical" evidence="1">
    <location>
        <begin position="239"/>
        <end position="260"/>
    </location>
</feature>
<keyword evidence="1" id="KW-0472">Membrane</keyword>
<feature type="transmembrane region" description="Helical" evidence="1">
    <location>
        <begin position="342"/>
        <end position="363"/>
    </location>
</feature>
<protein>
    <submittedName>
        <fullName evidence="2">Multidrug ABC transporter permease</fullName>
    </submittedName>
</protein>
<organism evidence="2 3">
    <name type="scientific">Skermania pinensis</name>
    <dbReference type="NCBI Taxonomy" id="39122"/>
    <lineage>
        <taxon>Bacteria</taxon>
        <taxon>Bacillati</taxon>
        <taxon>Actinomycetota</taxon>
        <taxon>Actinomycetes</taxon>
        <taxon>Mycobacteriales</taxon>
        <taxon>Gordoniaceae</taxon>
        <taxon>Skermania</taxon>
    </lineage>
</organism>
<gene>
    <name evidence="2" type="ORF">KV203_02720</name>
</gene>
<feature type="transmembrane region" description="Helical" evidence="1">
    <location>
        <begin position="130"/>
        <end position="155"/>
    </location>
</feature>
<feature type="transmembrane region" description="Helical" evidence="1">
    <location>
        <begin position="460"/>
        <end position="479"/>
    </location>
</feature>
<accession>A0ABX8S937</accession>
<sequence length="531" mass="54604">MTVTSAVAGTAPLLRASLRHEGTSFAPWVVIPTALSVSSVLVYPWLFPGPQDRQAFAATIGGNPALGLIFGPAYDLSSTDGFTAWRSLALGGFITALAAILIVVKASRGQEDSGQAELLAAGVLGRAARLLTAVGMALIASLATGVTAGVLTGLFGGGWQASLLLGAGFTVTGWMFAAVAAVAAQIGSDARTATSMAVGVLGVLFVLRGFLSSIDAPSWTVWLDPLGWIQQTRPATGDHWWPLLLGIAFAVIVTAVGFALQVSRDFGQGLIAVAPGPDRGKVRGPLTLAVRLNRGSAISWSVAFVGLGAIFGYFTGSVNDLFAANPAMTEILAAGAASSADVVGAFLTTILSMIGIVAAVAGVQTVNRVRAEEIDYRTEPVLATAVTRTRYLAGNVAVAFAETAAFVIVAGIVIGIFASSADIGIGFGDAVLHAIVTIPAVWTVVALAVAVIGARPRVQLVSWLGVLVSFVITLFGPSFKLPDWAMAVSPFDHVPAVGAAAPAWWGLLWISLATAVFLAVGFIGFRRRDIP</sequence>
<reference evidence="2" key="1">
    <citation type="submission" date="2021-07" db="EMBL/GenBank/DDBJ databases">
        <title>Candidatus Kaistella beijingensis sp. nov. isolated from a municipal wastewater treatment plant is involved in sludge foaming.</title>
        <authorList>
            <person name="Song Y."/>
            <person name="Liu S.-J."/>
        </authorList>
    </citation>
    <scope>NUCLEOTIDE SEQUENCE</scope>
    <source>
        <strain evidence="2">DSM 43998</strain>
    </source>
</reference>
<feature type="transmembrane region" description="Helical" evidence="1">
    <location>
        <begin position="499"/>
        <end position="525"/>
    </location>
</feature>
<keyword evidence="1" id="KW-0812">Transmembrane</keyword>
<feature type="transmembrane region" description="Helical" evidence="1">
    <location>
        <begin position="430"/>
        <end position="453"/>
    </location>
</feature>
<keyword evidence="1" id="KW-1133">Transmembrane helix</keyword>
<dbReference type="Proteomes" id="UP000887023">
    <property type="component" value="Chromosome"/>
</dbReference>
<evidence type="ECO:0000313" key="2">
    <source>
        <dbReference type="EMBL" id="QXQ14354.1"/>
    </source>
</evidence>
<feature type="transmembrane region" description="Helical" evidence="1">
    <location>
        <begin position="161"/>
        <end position="184"/>
    </location>
</feature>
<proteinExistence type="predicted"/>
<evidence type="ECO:0000313" key="3">
    <source>
        <dbReference type="Proteomes" id="UP000887023"/>
    </source>
</evidence>
<dbReference type="RefSeq" id="WP_174522004.1">
    <property type="nucleotide sequence ID" value="NZ_CBCRUZ010000003.1"/>
</dbReference>
<name>A0ABX8S937_9ACTN</name>
<feature type="transmembrane region" description="Helical" evidence="1">
    <location>
        <begin position="196"/>
        <end position="219"/>
    </location>
</feature>
<evidence type="ECO:0000256" key="1">
    <source>
        <dbReference type="SAM" id="Phobius"/>
    </source>
</evidence>
<keyword evidence="3" id="KW-1185">Reference proteome</keyword>
<feature type="transmembrane region" description="Helical" evidence="1">
    <location>
        <begin position="85"/>
        <end position="104"/>
    </location>
</feature>
<feature type="transmembrane region" description="Helical" evidence="1">
    <location>
        <begin position="297"/>
        <end position="316"/>
    </location>
</feature>
<feature type="transmembrane region" description="Helical" evidence="1">
    <location>
        <begin position="29"/>
        <end position="48"/>
    </location>
</feature>
<dbReference type="EMBL" id="CP079105">
    <property type="protein sequence ID" value="QXQ14354.1"/>
    <property type="molecule type" value="Genomic_DNA"/>
</dbReference>
<feature type="transmembrane region" description="Helical" evidence="1">
    <location>
        <begin position="396"/>
        <end position="418"/>
    </location>
</feature>